<dbReference type="SUPFAM" id="SSF54593">
    <property type="entry name" value="Glyoxalase/Bleomycin resistance protein/Dihydroxybiphenyl dioxygenase"/>
    <property type="match status" value="1"/>
</dbReference>
<comment type="caution">
    <text evidence="2">The sequence shown here is derived from an EMBL/GenBank/DDBJ whole genome shotgun (WGS) entry which is preliminary data.</text>
</comment>
<dbReference type="Pfam" id="PF00903">
    <property type="entry name" value="Glyoxalase"/>
    <property type="match status" value="1"/>
</dbReference>
<dbReference type="Proteomes" id="UP000469185">
    <property type="component" value="Unassembled WGS sequence"/>
</dbReference>
<dbReference type="InterPro" id="IPR037523">
    <property type="entry name" value="VOC_core"/>
</dbReference>
<name>A0A6N9YIN9_9ACTN</name>
<dbReference type="InterPro" id="IPR004360">
    <property type="entry name" value="Glyas_Fos-R_dOase_dom"/>
</dbReference>
<evidence type="ECO:0000313" key="2">
    <source>
        <dbReference type="EMBL" id="NED94911.1"/>
    </source>
</evidence>
<dbReference type="CDD" id="cd06587">
    <property type="entry name" value="VOC"/>
    <property type="match status" value="1"/>
</dbReference>
<dbReference type="AlphaFoldDB" id="A0A6N9YIN9"/>
<keyword evidence="3" id="KW-1185">Reference proteome</keyword>
<gene>
    <name evidence="2" type="ORF">G1H11_06255</name>
</gene>
<dbReference type="Gene3D" id="3.10.180.10">
    <property type="entry name" value="2,3-Dihydroxybiphenyl 1,2-Dioxygenase, domain 1"/>
    <property type="match status" value="1"/>
</dbReference>
<protein>
    <submittedName>
        <fullName evidence="2">VOC family protein</fullName>
    </submittedName>
</protein>
<organism evidence="2 3">
    <name type="scientific">Phytoactinopolyspora alkaliphila</name>
    <dbReference type="NCBI Taxonomy" id="1783498"/>
    <lineage>
        <taxon>Bacteria</taxon>
        <taxon>Bacillati</taxon>
        <taxon>Actinomycetota</taxon>
        <taxon>Actinomycetes</taxon>
        <taxon>Jiangellales</taxon>
        <taxon>Jiangellaceae</taxon>
        <taxon>Phytoactinopolyspora</taxon>
    </lineage>
</organism>
<dbReference type="EMBL" id="JAAGOB010000003">
    <property type="protein sequence ID" value="NED94911.1"/>
    <property type="molecule type" value="Genomic_DNA"/>
</dbReference>
<proteinExistence type="predicted"/>
<dbReference type="RefSeq" id="WP_163817212.1">
    <property type="nucleotide sequence ID" value="NZ_JAAGOB010000003.1"/>
</dbReference>
<reference evidence="2 3" key="1">
    <citation type="submission" date="2020-02" db="EMBL/GenBank/DDBJ databases">
        <authorList>
            <person name="Li X.-J."/>
            <person name="Feng X.-M."/>
        </authorList>
    </citation>
    <scope>NUCLEOTIDE SEQUENCE [LARGE SCALE GENOMIC DNA]</scope>
    <source>
        <strain evidence="2 3">CGMCC 4.7225</strain>
    </source>
</reference>
<evidence type="ECO:0000313" key="3">
    <source>
        <dbReference type="Proteomes" id="UP000469185"/>
    </source>
</evidence>
<dbReference type="PROSITE" id="PS51819">
    <property type="entry name" value="VOC"/>
    <property type="match status" value="1"/>
</dbReference>
<dbReference type="InterPro" id="IPR029068">
    <property type="entry name" value="Glyas_Bleomycin-R_OHBP_Dase"/>
</dbReference>
<evidence type="ECO:0000259" key="1">
    <source>
        <dbReference type="PROSITE" id="PS51819"/>
    </source>
</evidence>
<sequence>MKVTNLGWLGTRTERAEELAVFYADVLGLPLVHHEPGFWVYQLPNGRHVEVFDTTYPDKDHFTTGPVAGFVVDDFPGAVAELEAAGIELLGSPGGSWQHFRAPDGNVYELIPDRPDHTDATGV</sequence>
<accession>A0A6N9YIN9</accession>
<feature type="domain" description="VOC" evidence="1">
    <location>
        <begin position="5"/>
        <end position="123"/>
    </location>
</feature>